<accession>A0A6S6QS61</accession>
<dbReference type="EMBL" id="AP023361">
    <property type="protein sequence ID" value="BCJ89871.1"/>
    <property type="molecule type" value="Genomic_DNA"/>
</dbReference>
<dbReference type="KEGG" id="tso:IZ6_06060"/>
<reference evidence="6 7" key="1">
    <citation type="submission" date="2020-08" db="EMBL/GenBank/DDBJ databases">
        <title>Genome sequence of Rhizobiales bacterium strain IZ6.</title>
        <authorList>
            <person name="Nakai R."/>
            <person name="Naganuma T."/>
        </authorList>
    </citation>
    <scope>NUCLEOTIDE SEQUENCE [LARGE SCALE GENOMIC DNA]</scope>
    <source>
        <strain evidence="6 7">IZ6</strain>
    </source>
</reference>
<evidence type="ECO:0000256" key="1">
    <source>
        <dbReference type="ARBA" id="ARBA00010638"/>
    </source>
</evidence>
<keyword evidence="5" id="KW-0460">Magnesium</keyword>
<gene>
    <name evidence="6" type="ORF">IZ6_06060</name>
</gene>
<comment type="similarity">
    <text evidence="1 5">Belongs to the 5-formyltetrahydrofolate cyclo-ligase family.</text>
</comment>
<dbReference type="GO" id="GO:0030272">
    <property type="term" value="F:5-formyltetrahydrofolate cyclo-ligase activity"/>
    <property type="evidence" value="ECO:0007669"/>
    <property type="project" value="UniProtKB-EC"/>
</dbReference>
<organism evidence="6 7">
    <name type="scientific">Terrihabitans soli</name>
    <dbReference type="NCBI Taxonomy" id="708113"/>
    <lineage>
        <taxon>Bacteria</taxon>
        <taxon>Pseudomonadati</taxon>
        <taxon>Pseudomonadota</taxon>
        <taxon>Alphaproteobacteria</taxon>
        <taxon>Hyphomicrobiales</taxon>
        <taxon>Terrihabitans</taxon>
    </lineage>
</organism>
<dbReference type="PIRSF" id="PIRSF006806">
    <property type="entry name" value="FTHF_cligase"/>
    <property type="match status" value="1"/>
</dbReference>
<dbReference type="GO" id="GO:0009396">
    <property type="term" value="P:folic acid-containing compound biosynthetic process"/>
    <property type="evidence" value="ECO:0007669"/>
    <property type="project" value="TreeGrafter"/>
</dbReference>
<dbReference type="PANTHER" id="PTHR23407">
    <property type="entry name" value="ATPASE INHIBITOR/5-FORMYLTETRAHYDROFOLATE CYCLO-LIGASE"/>
    <property type="match status" value="1"/>
</dbReference>
<evidence type="ECO:0000256" key="2">
    <source>
        <dbReference type="ARBA" id="ARBA00022741"/>
    </source>
</evidence>
<dbReference type="NCBIfam" id="TIGR02727">
    <property type="entry name" value="MTHFS_bact"/>
    <property type="match status" value="1"/>
</dbReference>
<dbReference type="InterPro" id="IPR002698">
    <property type="entry name" value="FTHF_cligase"/>
</dbReference>
<dbReference type="InterPro" id="IPR024185">
    <property type="entry name" value="FTHF_cligase-like_sf"/>
</dbReference>
<evidence type="ECO:0000256" key="3">
    <source>
        <dbReference type="ARBA" id="ARBA00022840"/>
    </source>
</evidence>
<dbReference type="Pfam" id="PF01812">
    <property type="entry name" value="5-FTHF_cyc-lig"/>
    <property type="match status" value="1"/>
</dbReference>
<dbReference type="Gene3D" id="3.40.50.10420">
    <property type="entry name" value="NagB/RpiA/CoA transferase-like"/>
    <property type="match status" value="1"/>
</dbReference>
<feature type="binding site" evidence="4">
    <location>
        <position position="41"/>
    </location>
    <ligand>
        <name>substrate</name>
    </ligand>
</feature>
<keyword evidence="5" id="KW-0479">Metal-binding</keyword>
<dbReference type="GO" id="GO:0035999">
    <property type="term" value="P:tetrahydrofolate interconversion"/>
    <property type="evidence" value="ECO:0007669"/>
    <property type="project" value="TreeGrafter"/>
</dbReference>
<dbReference type="GO" id="GO:0005524">
    <property type="term" value="F:ATP binding"/>
    <property type="evidence" value="ECO:0007669"/>
    <property type="project" value="UniProtKB-KW"/>
</dbReference>
<evidence type="ECO:0000313" key="7">
    <source>
        <dbReference type="Proteomes" id="UP000515317"/>
    </source>
</evidence>
<keyword evidence="3 5" id="KW-0067">ATP-binding</keyword>
<dbReference type="GO" id="GO:0046872">
    <property type="term" value="F:metal ion binding"/>
    <property type="evidence" value="ECO:0007669"/>
    <property type="project" value="UniProtKB-KW"/>
</dbReference>
<keyword evidence="7" id="KW-1185">Reference proteome</keyword>
<dbReference type="AlphaFoldDB" id="A0A6S6QS61"/>
<evidence type="ECO:0000256" key="5">
    <source>
        <dbReference type="RuleBase" id="RU361279"/>
    </source>
</evidence>
<dbReference type="Proteomes" id="UP000515317">
    <property type="component" value="Chromosome"/>
</dbReference>
<dbReference type="InterPro" id="IPR037171">
    <property type="entry name" value="NagB/RpiA_transferase-like"/>
</dbReference>
<evidence type="ECO:0000256" key="4">
    <source>
        <dbReference type="PIRSR" id="PIRSR006806-1"/>
    </source>
</evidence>
<protein>
    <recommendedName>
        <fullName evidence="5">5-formyltetrahydrofolate cyclo-ligase</fullName>
        <ecNumber evidence="5">6.3.3.2</ecNumber>
    </recommendedName>
</protein>
<keyword evidence="2 5" id="KW-0547">Nucleotide-binding</keyword>
<feature type="binding site" evidence="4">
    <location>
        <position position="46"/>
    </location>
    <ligand>
        <name>substrate</name>
    </ligand>
</feature>
<comment type="catalytic activity">
    <reaction evidence="5">
        <text>(6S)-5-formyl-5,6,7,8-tetrahydrofolate + ATP = (6R)-5,10-methenyltetrahydrofolate + ADP + phosphate</text>
        <dbReference type="Rhea" id="RHEA:10488"/>
        <dbReference type="ChEBI" id="CHEBI:30616"/>
        <dbReference type="ChEBI" id="CHEBI:43474"/>
        <dbReference type="ChEBI" id="CHEBI:57455"/>
        <dbReference type="ChEBI" id="CHEBI:57457"/>
        <dbReference type="ChEBI" id="CHEBI:456216"/>
        <dbReference type="EC" id="6.3.3.2"/>
    </reaction>
</comment>
<sequence>MKIALRSALPDAEAAAAATAAAAHAIQLLGDVKGKTVSLYMPIKGELDPAPLAVKLRTAGAIAALPRVTAGDEPMAFRAWLAGDPLDKGFGGIREPAASAPEVVPDIVLVPLAAFDRRGFRIGYGKGHFDRTLGPLARGQRPFLLGYAYALQEVEEVPRELHDVPLDAVVTETEIIHCNPARDGV</sequence>
<evidence type="ECO:0000313" key="6">
    <source>
        <dbReference type="EMBL" id="BCJ89871.1"/>
    </source>
</evidence>
<name>A0A6S6QS61_9HYPH</name>
<proteinExistence type="inferred from homology"/>
<dbReference type="SUPFAM" id="SSF100950">
    <property type="entry name" value="NagB/RpiA/CoA transferase-like"/>
    <property type="match status" value="1"/>
</dbReference>
<dbReference type="EC" id="6.3.3.2" evidence="5"/>
<comment type="cofactor">
    <cofactor evidence="5">
        <name>Mg(2+)</name>
        <dbReference type="ChEBI" id="CHEBI:18420"/>
    </cofactor>
</comment>
<dbReference type="PANTHER" id="PTHR23407:SF1">
    <property type="entry name" value="5-FORMYLTETRAHYDROFOLATE CYCLO-LIGASE"/>
    <property type="match status" value="1"/>
</dbReference>